<feature type="transmembrane region" description="Helical" evidence="1">
    <location>
        <begin position="7"/>
        <end position="28"/>
    </location>
</feature>
<proteinExistence type="predicted"/>
<dbReference type="Proteomes" id="UP000233435">
    <property type="component" value="Unassembled WGS sequence"/>
</dbReference>
<protein>
    <recommendedName>
        <fullName evidence="4">DUF2306 domain-containing protein</fullName>
    </recommendedName>
</protein>
<feature type="transmembrane region" description="Helical" evidence="1">
    <location>
        <begin position="104"/>
        <end position="123"/>
    </location>
</feature>
<dbReference type="AlphaFoldDB" id="A0A2N3HH25"/>
<dbReference type="RefSeq" id="WP_106660545.1">
    <property type="nucleotide sequence ID" value="NZ_PJEO01000051.1"/>
</dbReference>
<comment type="caution">
    <text evidence="2">The sequence shown here is derived from an EMBL/GenBank/DDBJ whole genome shotgun (WGS) entry which is preliminary data.</text>
</comment>
<gene>
    <name evidence="2" type="ORF">CSW08_14265</name>
</gene>
<evidence type="ECO:0000313" key="2">
    <source>
        <dbReference type="EMBL" id="PKQ44261.1"/>
    </source>
</evidence>
<feature type="transmembrane region" description="Helical" evidence="1">
    <location>
        <begin position="40"/>
        <end position="58"/>
    </location>
</feature>
<keyword evidence="3" id="KW-1185">Reference proteome</keyword>
<feature type="transmembrane region" description="Helical" evidence="1">
    <location>
        <begin position="79"/>
        <end position="98"/>
    </location>
</feature>
<evidence type="ECO:0000313" key="3">
    <source>
        <dbReference type="Proteomes" id="UP000233435"/>
    </source>
</evidence>
<dbReference type="OrthoDB" id="822156at2"/>
<feature type="transmembrane region" description="Helical" evidence="1">
    <location>
        <begin position="191"/>
        <end position="210"/>
    </location>
</feature>
<keyword evidence="1" id="KW-0472">Membrane</keyword>
<dbReference type="EMBL" id="PJEO01000051">
    <property type="protein sequence ID" value="PKQ44261.1"/>
    <property type="molecule type" value="Genomic_DNA"/>
</dbReference>
<reference evidence="2 3" key="1">
    <citation type="submission" date="2017-12" db="EMBL/GenBank/DDBJ databases">
        <title>Confluentibacter flavum sp. nov., isolated from the saline lake.</title>
        <authorList>
            <person name="Yu L."/>
        </authorList>
    </citation>
    <scope>NUCLEOTIDE SEQUENCE [LARGE SCALE GENOMIC DNA]</scope>
    <source>
        <strain evidence="2 3">3B</strain>
    </source>
</reference>
<keyword evidence="1" id="KW-1133">Transmembrane helix</keyword>
<organism evidence="2 3">
    <name type="scientific">Confluentibacter flavum</name>
    <dbReference type="NCBI Taxonomy" id="1909700"/>
    <lineage>
        <taxon>Bacteria</taxon>
        <taxon>Pseudomonadati</taxon>
        <taxon>Bacteroidota</taxon>
        <taxon>Flavobacteriia</taxon>
        <taxon>Flavobacteriales</taxon>
        <taxon>Flavobacteriaceae</taxon>
        <taxon>Confluentibacter</taxon>
    </lineage>
</organism>
<feature type="transmembrane region" description="Helical" evidence="1">
    <location>
        <begin position="135"/>
        <end position="154"/>
    </location>
</feature>
<evidence type="ECO:0008006" key="4">
    <source>
        <dbReference type="Google" id="ProtNLM"/>
    </source>
</evidence>
<name>A0A2N3HH25_9FLAO</name>
<sequence>METHYRKLGYIFLLIIPLVIIGFYPSYFGLFPEFNEHIDVFVHIHFLLSLVWIAILITQPLLIINKKYKWHKRIGRSTYIIFPLWILSFLVMIYKVIQKEHYDYLVFPIGNMLILIILYVLAIKHRKKTAKHMRYMIASGIVLIDPTIGRWTFNIFQDDLIAMPITYTIMNLILIGLIWMDKRNGKDYKPYVVALTCFLIYNIAFFMVYLN</sequence>
<feature type="transmembrane region" description="Helical" evidence="1">
    <location>
        <begin position="160"/>
        <end position="179"/>
    </location>
</feature>
<accession>A0A2N3HH25</accession>
<evidence type="ECO:0000256" key="1">
    <source>
        <dbReference type="SAM" id="Phobius"/>
    </source>
</evidence>
<keyword evidence="1" id="KW-0812">Transmembrane</keyword>